<feature type="signal peptide" evidence="1">
    <location>
        <begin position="1"/>
        <end position="29"/>
    </location>
</feature>
<keyword evidence="1" id="KW-0732">Signal</keyword>
<feature type="chain" id="PRO_5039258165" description="Lipoprotein" evidence="1">
    <location>
        <begin position="30"/>
        <end position="411"/>
    </location>
</feature>
<dbReference type="OrthoDB" id="5112252at2"/>
<evidence type="ECO:0000313" key="2">
    <source>
        <dbReference type="EMBL" id="SDR99534.1"/>
    </source>
</evidence>
<keyword evidence="3" id="KW-1185">Reference proteome</keyword>
<evidence type="ECO:0008006" key="4">
    <source>
        <dbReference type="Google" id="ProtNLM"/>
    </source>
</evidence>
<evidence type="ECO:0000313" key="3">
    <source>
        <dbReference type="Proteomes" id="UP000199649"/>
    </source>
</evidence>
<dbReference type="PROSITE" id="PS51257">
    <property type="entry name" value="PROKAR_LIPOPROTEIN"/>
    <property type="match status" value="1"/>
</dbReference>
<organism evidence="2 3">
    <name type="scientific">Agrococcus carbonis</name>
    <dbReference type="NCBI Taxonomy" id="684552"/>
    <lineage>
        <taxon>Bacteria</taxon>
        <taxon>Bacillati</taxon>
        <taxon>Actinomycetota</taxon>
        <taxon>Actinomycetes</taxon>
        <taxon>Micrococcales</taxon>
        <taxon>Microbacteriaceae</taxon>
        <taxon>Agrococcus</taxon>
    </lineage>
</organism>
<accession>A0A1H1NKK3</accession>
<gene>
    <name evidence="2" type="ORF">SAMN04489719_1295</name>
</gene>
<dbReference type="RefSeq" id="WP_092666250.1">
    <property type="nucleotide sequence ID" value="NZ_LT629734.1"/>
</dbReference>
<evidence type="ECO:0000256" key="1">
    <source>
        <dbReference type="SAM" id="SignalP"/>
    </source>
</evidence>
<sequence length="411" mass="43491">MRTRTARTAAALGTAAALALVAGCATTAAQPTAPADPTESPAPPVEAVVLEPFTTQNGTATFGVPQGWRVDDTSVAATNHGGERQWVNQVTLVDDEERARVTYVDGYMSDVGWGEVPWRLVEQRAIAQSPPAGDATASAWWMELEPGRFTPQVAVTATPNELAPNTYLMHVEGRFGVFSAHVDGLDGCAEVLADAAAAEACLSGAEMATTMGVLASLEVHDVPWNAMPQAAGDADGEAAGETFETQNGTMRVTLPAGWSARDRSGEVTNHDGRTQWDNHVRFTGPDGTQVRYYDGYASDVGALDAWGEVERIEMADGLAAVAWWEQREGGVVARVALTSQTEGSPPFPWAQLDGVNRNHSAMLLTSDEPGGERLFGSVAAAERFLESAPARAALEVIAAIELVPVDQYAMP</sequence>
<dbReference type="Proteomes" id="UP000199649">
    <property type="component" value="Chromosome I"/>
</dbReference>
<proteinExistence type="predicted"/>
<protein>
    <recommendedName>
        <fullName evidence="4">Lipoprotein</fullName>
    </recommendedName>
</protein>
<dbReference type="AlphaFoldDB" id="A0A1H1NKK3"/>
<name>A0A1H1NKK3_9MICO</name>
<reference evidence="3" key="1">
    <citation type="submission" date="2016-10" db="EMBL/GenBank/DDBJ databases">
        <authorList>
            <person name="Varghese N."/>
            <person name="Submissions S."/>
        </authorList>
    </citation>
    <scope>NUCLEOTIDE SEQUENCE [LARGE SCALE GENOMIC DNA]</scope>
    <source>
        <strain evidence="3">DSM 22965</strain>
    </source>
</reference>
<dbReference type="EMBL" id="LT629734">
    <property type="protein sequence ID" value="SDR99534.1"/>
    <property type="molecule type" value="Genomic_DNA"/>
</dbReference>